<keyword evidence="3 6" id="KW-0597">Phosphoprotein</keyword>
<dbReference type="InterPro" id="IPR008248">
    <property type="entry name" value="CheB-like"/>
</dbReference>
<dbReference type="EC" id="3.1.1.61" evidence="6"/>
<keyword evidence="2 6" id="KW-0145">Chemotaxis</keyword>
<dbReference type="Gene3D" id="3.40.50.2300">
    <property type="match status" value="1"/>
</dbReference>
<evidence type="ECO:0000256" key="4">
    <source>
        <dbReference type="ARBA" id="ARBA00022801"/>
    </source>
</evidence>
<keyword evidence="12" id="KW-1185">Reference proteome</keyword>
<dbReference type="GO" id="GO:0005737">
    <property type="term" value="C:cytoplasm"/>
    <property type="evidence" value="ECO:0007669"/>
    <property type="project" value="UniProtKB-SubCell"/>
</dbReference>
<comment type="PTM">
    <text evidence="6">Phosphorylated by CheA. Phosphorylation of the N-terminal regulatory domain activates the methylesterase activity.</text>
</comment>
<dbReference type="Pfam" id="PF00072">
    <property type="entry name" value="Response_reg"/>
    <property type="match status" value="1"/>
</dbReference>
<reference evidence="11 12" key="1">
    <citation type="submission" date="2018-04" db="EMBL/GenBank/DDBJ databases">
        <title>Denitrifier Microvirgula.</title>
        <authorList>
            <person name="Anderson E."/>
            <person name="Jang J."/>
            <person name="Ishii S."/>
        </authorList>
    </citation>
    <scope>NUCLEOTIDE SEQUENCE [LARGE SCALE GENOMIC DNA]</scope>
    <source>
        <strain evidence="11 12">BE2.4</strain>
    </source>
</reference>
<dbReference type="InterPro" id="IPR011006">
    <property type="entry name" value="CheY-like_superfamily"/>
</dbReference>
<feature type="active site" evidence="6 7">
    <location>
        <position position="163"/>
    </location>
</feature>
<comment type="subcellular location">
    <subcellularLocation>
        <location evidence="6">Cytoplasm</location>
    </subcellularLocation>
</comment>
<dbReference type="InterPro" id="IPR001789">
    <property type="entry name" value="Sig_transdc_resp-reg_receiver"/>
</dbReference>
<organism evidence="11 12">
    <name type="scientific">Microvirgula aerodenitrificans</name>
    <dbReference type="NCBI Taxonomy" id="57480"/>
    <lineage>
        <taxon>Bacteria</taxon>
        <taxon>Pseudomonadati</taxon>
        <taxon>Pseudomonadota</taxon>
        <taxon>Betaproteobacteria</taxon>
        <taxon>Neisseriales</taxon>
        <taxon>Aquaspirillaceae</taxon>
        <taxon>Microvirgula</taxon>
    </lineage>
</organism>
<dbReference type="EMBL" id="CP028519">
    <property type="protein sequence ID" value="AVY95999.1"/>
    <property type="molecule type" value="Genomic_DNA"/>
</dbReference>
<dbReference type="EC" id="3.5.1.44" evidence="6"/>
<feature type="domain" description="CheB-type methylesterase" evidence="10">
    <location>
        <begin position="142"/>
        <end position="336"/>
    </location>
</feature>
<gene>
    <name evidence="6" type="primary">cheB</name>
    <name evidence="11" type="ORF">DAI18_06735</name>
</gene>
<evidence type="ECO:0000256" key="2">
    <source>
        <dbReference type="ARBA" id="ARBA00022500"/>
    </source>
</evidence>
<dbReference type="OrthoDB" id="9801101at2"/>
<dbReference type="CDD" id="cd17541">
    <property type="entry name" value="REC_CheB-like"/>
    <property type="match status" value="1"/>
</dbReference>
<dbReference type="AlphaFoldDB" id="A0A2S0PF50"/>
<keyword evidence="4 6" id="KW-0378">Hydrolase</keyword>
<dbReference type="PIRSF" id="PIRSF000876">
    <property type="entry name" value="RR_chemtxs_CheB"/>
    <property type="match status" value="1"/>
</dbReference>
<evidence type="ECO:0000313" key="12">
    <source>
        <dbReference type="Proteomes" id="UP000244173"/>
    </source>
</evidence>
<feature type="modified residue" description="4-aspartylphosphate" evidence="6 8">
    <location>
        <position position="53"/>
    </location>
</feature>
<comment type="similarity">
    <text evidence="6">Belongs to the CheB family.</text>
</comment>
<proteinExistence type="inferred from homology"/>
<dbReference type="Pfam" id="PF01339">
    <property type="entry name" value="CheB_methylest"/>
    <property type="match status" value="1"/>
</dbReference>
<feature type="active site" evidence="6 7">
    <location>
        <position position="190"/>
    </location>
</feature>
<evidence type="ECO:0000256" key="1">
    <source>
        <dbReference type="ARBA" id="ARBA00022490"/>
    </source>
</evidence>
<feature type="domain" description="Response regulatory" evidence="9">
    <location>
        <begin position="2"/>
        <end position="119"/>
    </location>
</feature>
<dbReference type="GO" id="GO:0008984">
    <property type="term" value="F:protein-glutamate methylesterase activity"/>
    <property type="evidence" value="ECO:0007669"/>
    <property type="project" value="UniProtKB-UniRule"/>
</dbReference>
<evidence type="ECO:0000313" key="11">
    <source>
        <dbReference type="EMBL" id="AVY95999.1"/>
    </source>
</evidence>
<dbReference type="STRING" id="1122240.GCA_000620105_03442"/>
<dbReference type="PROSITE" id="PS50122">
    <property type="entry name" value="CHEB"/>
    <property type="match status" value="1"/>
</dbReference>
<dbReference type="GO" id="GO:0006935">
    <property type="term" value="P:chemotaxis"/>
    <property type="evidence" value="ECO:0007669"/>
    <property type="project" value="UniProtKB-UniRule"/>
</dbReference>
<evidence type="ECO:0000259" key="9">
    <source>
        <dbReference type="PROSITE" id="PS50110"/>
    </source>
</evidence>
<comment type="domain">
    <text evidence="6">Contains a C-terminal catalytic domain, and an N-terminal region which modulates catalytic activity.</text>
</comment>
<dbReference type="SMART" id="SM00448">
    <property type="entry name" value="REC"/>
    <property type="match status" value="1"/>
</dbReference>
<sequence>MNIGIVNDMPLAVEALRRAILLRPAWRVCWVAGNGEEAVAMCAWQTPNLILMDLVMPGLDGVEATRRIMARTPCPILIVTADIGENAGRVYEALGGGALDVIATPTLAGGDLPRLAAPLLDKIELLSRRLVMPIAPAPAPAPVAGTARAGGGCQSALVAIGASAGGPAAVAEVLRALPADFPAAVVIIQHIDAAFSAGMAYWLDEQSPLEVRLAGEGAALLPGRVWIADGRANLTLGADGLLHYARTPGTTAYQPSVDVFFHSVAQHWRRGAIGVLLSGMGNDGAAGLKALLDRGFPTIAQDRATCAVYGMPKAAAALGAAASVLPVHQIAPALRAACAPRGRGPTLEDVSK</sequence>
<name>A0A2S0PF50_9NEIS</name>
<dbReference type="HAMAP" id="MF_00099">
    <property type="entry name" value="CheB_chemtxs"/>
    <property type="match status" value="1"/>
</dbReference>
<dbReference type="PANTHER" id="PTHR42872:SF6">
    <property type="entry name" value="PROTEIN-GLUTAMATE METHYLESTERASE_PROTEIN-GLUTAMINE GLUTAMINASE"/>
    <property type="match status" value="1"/>
</dbReference>
<protein>
    <recommendedName>
        <fullName evidence="6">Protein-glutamate methylesterase/protein-glutamine glutaminase</fullName>
        <ecNumber evidence="6">3.1.1.61</ecNumber>
        <ecNumber evidence="6">3.5.1.44</ecNumber>
    </recommendedName>
</protein>
<dbReference type="SUPFAM" id="SSF52172">
    <property type="entry name" value="CheY-like"/>
    <property type="match status" value="1"/>
</dbReference>
<accession>A0A2S0PF50</accession>
<dbReference type="NCBIfam" id="NF009206">
    <property type="entry name" value="PRK12555.1"/>
    <property type="match status" value="1"/>
</dbReference>
<keyword evidence="1 6" id="KW-0963">Cytoplasm</keyword>
<comment type="catalytic activity">
    <reaction evidence="5 6">
        <text>[protein]-L-glutamate 5-O-methyl ester + H2O = L-glutamyl-[protein] + methanol + H(+)</text>
        <dbReference type="Rhea" id="RHEA:23236"/>
        <dbReference type="Rhea" id="RHEA-COMP:10208"/>
        <dbReference type="Rhea" id="RHEA-COMP:10311"/>
        <dbReference type="ChEBI" id="CHEBI:15377"/>
        <dbReference type="ChEBI" id="CHEBI:15378"/>
        <dbReference type="ChEBI" id="CHEBI:17790"/>
        <dbReference type="ChEBI" id="CHEBI:29973"/>
        <dbReference type="ChEBI" id="CHEBI:82795"/>
        <dbReference type="EC" id="3.1.1.61"/>
    </reaction>
</comment>
<comment type="catalytic activity">
    <reaction evidence="6">
        <text>L-glutaminyl-[protein] + H2O = L-glutamyl-[protein] + NH4(+)</text>
        <dbReference type="Rhea" id="RHEA:16441"/>
        <dbReference type="Rhea" id="RHEA-COMP:10207"/>
        <dbReference type="Rhea" id="RHEA-COMP:10208"/>
        <dbReference type="ChEBI" id="CHEBI:15377"/>
        <dbReference type="ChEBI" id="CHEBI:28938"/>
        <dbReference type="ChEBI" id="CHEBI:29973"/>
        <dbReference type="ChEBI" id="CHEBI:30011"/>
        <dbReference type="EC" id="3.5.1.44"/>
    </reaction>
</comment>
<comment type="function">
    <text evidence="6">Involved in chemotaxis. Part of a chemotaxis signal transduction system that modulates chemotaxis in response to various stimuli. Catalyzes the demethylation of specific methylglutamate residues introduced into the chemoreceptors (methyl-accepting chemotaxis proteins or MCP) by CheR. Also mediates the irreversible deamidation of specific glutamine residues to glutamic acid.</text>
</comment>
<dbReference type="InterPro" id="IPR000673">
    <property type="entry name" value="Sig_transdc_resp-reg_Me-estase"/>
</dbReference>
<dbReference type="Proteomes" id="UP000244173">
    <property type="component" value="Chromosome"/>
</dbReference>
<dbReference type="SUPFAM" id="SSF52738">
    <property type="entry name" value="Methylesterase CheB, C-terminal domain"/>
    <property type="match status" value="1"/>
</dbReference>
<dbReference type="GO" id="GO:0000156">
    <property type="term" value="F:phosphorelay response regulator activity"/>
    <property type="evidence" value="ECO:0007669"/>
    <property type="project" value="InterPro"/>
</dbReference>
<dbReference type="KEGG" id="maer:DAI18_06735"/>
<dbReference type="PANTHER" id="PTHR42872">
    <property type="entry name" value="PROTEIN-GLUTAMATE METHYLESTERASE/PROTEIN-GLUTAMINE GLUTAMINASE"/>
    <property type="match status" value="1"/>
</dbReference>
<evidence type="ECO:0000259" key="10">
    <source>
        <dbReference type="PROSITE" id="PS50122"/>
    </source>
</evidence>
<dbReference type="PROSITE" id="PS50110">
    <property type="entry name" value="RESPONSE_REGULATORY"/>
    <property type="match status" value="1"/>
</dbReference>
<dbReference type="GO" id="GO:0050568">
    <property type="term" value="F:protein-glutamine glutaminase activity"/>
    <property type="evidence" value="ECO:0007669"/>
    <property type="project" value="UniProtKB-UniRule"/>
</dbReference>
<dbReference type="Gene3D" id="3.40.50.180">
    <property type="entry name" value="Methylesterase CheB, C-terminal domain"/>
    <property type="match status" value="1"/>
</dbReference>
<evidence type="ECO:0000256" key="6">
    <source>
        <dbReference type="HAMAP-Rule" id="MF_00099"/>
    </source>
</evidence>
<evidence type="ECO:0000256" key="7">
    <source>
        <dbReference type="PROSITE-ProRule" id="PRU00050"/>
    </source>
</evidence>
<dbReference type="CDD" id="cd16432">
    <property type="entry name" value="CheB_Rec"/>
    <property type="match status" value="1"/>
</dbReference>
<feature type="active site" evidence="6 7">
    <location>
        <position position="283"/>
    </location>
</feature>
<evidence type="ECO:0000256" key="3">
    <source>
        <dbReference type="ARBA" id="ARBA00022553"/>
    </source>
</evidence>
<dbReference type="InterPro" id="IPR035909">
    <property type="entry name" value="CheB_C"/>
</dbReference>
<evidence type="ECO:0000256" key="8">
    <source>
        <dbReference type="PROSITE-ProRule" id="PRU00169"/>
    </source>
</evidence>
<evidence type="ECO:0000256" key="5">
    <source>
        <dbReference type="ARBA" id="ARBA00048267"/>
    </source>
</evidence>